<accession>A0A3P7VMX8</accession>
<dbReference type="Proteomes" id="UP000280834">
    <property type="component" value="Unassembled WGS sequence"/>
</dbReference>
<sequence length="54" mass="6257">MYCENGLCLLPTGKPLVELLEALPAKFQYEPYNETRPFGQASNCKINRNNYKYL</sequence>
<protein>
    <submittedName>
        <fullName evidence="1">Uncharacterized protein</fullName>
    </submittedName>
</protein>
<evidence type="ECO:0000313" key="1">
    <source>
        <dbReference type="EMBL" id="VDO49381.1"/>
    </source>
</evidence>
<dbReference type="EMBL" id="UZAG01021165">
    <property type="protein sequence ID" value="VDO49381.1"/>
    <property type="molecule type" value="Genomic_DNA"/>
</dbReference>
<feature type="non-terminal residue" evidence="1">
    <location>
        <position position="54"/>
    </location>
</feature>
<dbReference type="AlphaFoldDB" id="A0A3P7VMX8"/>
<organism evidence="1 2">
    <name type="scientific">Brugia timori</name>
    <dbReference type="NCBI Taxonomy" id="42155"/>
    <lineage>
        <taxon>Eukaryota</taxon>
        <taxon>Metazoa</taxon>
        <taxon>Ecdysozoa</taxon>
        <taxon>Nematoda</taxon>
        <taxon>Chromadorea</taxon>
        <taxon>Rhabditida</taxon>
        <taxon>Spirurina</taxon>
        <taxon>Spiruromorpha</taxon>
        <taxon>Filarioidea</taxon>
        <taxon>Onchocercidae</taxon>
        <taxon>Brugia</taxon>
    </lineage>
</organism>
<name>A0A3P7VMX8_9BILA</name>
<gene>
    <name evidence="1" type="ORF">BTMF_LOCUS14411</name>
</gene>
<reference evidence="1 2" key="1">
    <citation type="submission" date="2018-11" db="EMBL/GenBank/DDBJ databases">
        <authorList>
            <consortium name="Pathogen Informatics"/>
        </authorList>
    </citation>
    <scope>NUCLEOTIDE SEQUENCE [LARGE SCALE GENOMIC DNA]</scope>
</reference>
<keyword evidence="2" id="KW-1185">Reference proteome</keyword>
<proteinExistence type="predicted"/>
<evidence type="ECO:0000313" key="2">
    <source>
        <dbReference type="Proteomes" id="UP000280834"/>
    </source>
</evidence>